<proteinExistence type="predicted"/>
<dbReference type="Proteomes" id="UP000091846">
    <property type="component" value="Unassembled WGS sequence"/>
</dbReference>
<comment type="caution">
    <text evidence="2">The sequence shown here is derived from an EMBL/GenBank/DDBJ whole genome shotgun (WGS) entry which is preliminary data.</text>
</comment>
<keyword evidence="1" id="KW-0175">Coiled coil</keyword>
<name>A0A1A2Z472_9MYCO</name>
<feature type="coiled-coil region" evidence="1">
    <location>
        <begin position="61"/>
        <end position="88"/>
    </location>
</feature>
<dbReference type="GO" id="GO:0004803">
    <property type="term" value="F:transposase activity"/>
    <property type="evidence" value="ECO:0007669"/>
    <property type="project" value="InterPro"/>
</dbReference>
<reference evidence="2 3" key="1">
    <citation type="submission" date="2016-06" db="EMBL/GenBank/DDBJ databases">
        <authorList>
            <person name="Kjaerup R.B."/>
            <person name="Dalgaard T.S."/>
            <person name="Juul-Madsen H.R."/>
        </authorList>
    </citation>
    <scope>NUCLEOTIDE SEQUENCE [LARGE SCALE GENOMIC DNA]</scope>
    <source>
        <strain evidence="2 3">E1334</strain>
    </source>
</reference>
<dbReference type="GO" id="GO:0003677">
    <property type="term" value="F:DNA binding"/>
    <property type="evidence" value="ECO:0007669"/>
    <property type="project" value="InterPro"/>
</dbReference>
<evidence type="ECO:0000313" key="3">
    <source>
        <dbReference type="Proteomes" id="UP000091846"/>
    </source>
</evidence>
<dbReference type="SUPFAM" id="SSF46689">
    <property type="entry name" value="Homeodomain-like"/>
    <property type="match status" value="1"/>
</dbReference>
<dbReference type="GO" id="GO:0006313">
    <property type="term" value="P:DNA transposition"/>
    <property type="evidence" value="ECO:0007669"/>
    <property type="project" value="InterPro"/>
</dbReference>
<gene>
    <name evidence="2" type="ORF">A5708_17675</name>
</gene>
<accession>A0A1A2Z472</accession>
<evidence type="ECO:0000256" key="1">
    <source>
        <dbReference type="SAM" id="Coils"/>
    </source>
</evidence>
<evidence type="ECO:0008006" key="4">
    <source>
        <dbReference type="Google" id="ProtNLM"/>
    </source>
</evidence>
<dbReference type="Gene3D" id="1.10.10.60">
    <property type="entry name" value="Homeodomain-like"/>
    <property type="match status" value="1"/>
</dbReference>
<dbReference type="EMBL" id="LZKI01000049">
    <property type="protein sequence ID" value="OBI43971.1"/>
    <property type="molecule type" value="Genomic_DNA"/>
</dbReference>
<sequence>MMGQVFTREFREQIVALHLGNHKSYKEIAAEYGLSATTVSNWVRAAKREQLAQHRPAKSAETEQSARIAELERQLARKEEEVRILGKALAFFARREEL</sequence>
<dbReference type="AlphaFoldDB" id="A0A1A2Z472"/>
<dbReference type="OrthoDB" id="52928at2"/>
<dbReference type="Pfam" id="PF01527">
    <property type="entry name" value="HTH_Tnp_1"/>
    <property type="match status" value="1"/>
</dbReference>
<evidence type="ECO:0000313" key="2">
    <source>
        <dbReference type="EMBL" id="OBI43971.1"/>
    </source>
</evidence>
<dbReference type="InterPro" id="IPR009057">
    <property type="entry name" value="Homeodomain-like_sf"/>
</dbReference>
<organism evidence="2 3">
    <name type="scientific">Mycobacterium colombiense</name>
    <dbReference type="NCBI Taxonomy" id="339268"/>
    <lineage>
        <taxon>Bacteria</taxon>
        <taxon>Bacillati</taxon>
        <taxon>Actinomycetota</taxon>
        <taxon>Actinomycetes</taxon>
        <taxon>Mycobacteriales</taxon>
        <taxon>Mycobacteriaceae</taxon>
        <taxon>Mycobacterium</taxon>
        <taxon>Mycobacterium avium complex (MAC)</taxon>
    </lineage>
</organism>
<dbReference type="InterPro" id="IPR002514">
    <property type="entry name" value="Transposase_8"/>
</dbReference>
<protein>
    <recommendedName>
        <fullName evidence="4">Transposase</fullName>
    </recommendedName>
</protein>